<reference evidence="1 2" key="1">
    <citation type="submission" date="2016-08" db="EMBL/GenBank/DDBJ databases">
        <authorList>
            <person name="Seilhamer J.J."/>
        </authorList>
    </citation>
    <scope>NUCLEOTIDE SEQUENCE [LARGE SCALE GENOMIC DNA]</scope>
    <source>
        <strain evidence="1 2">HBR26</strain>
    </source>
</reference>
<evidence type="ECO:0000313" key="2">
    <source>
        <dbReference type="Proteomes" id="UP000198723"/>
    </source>
</evidence>
<proteinExistence type="predicted"/>
<name>A0A1C3YD76_9HYPH</name>
<accession>A0A1C3YD76</accession>
<dbReference type="Proteomes" id="UP000198723">
    <property type="component" value="Unassembled WGS sequence"/>
</dbReference>
<sequence>MNGANEGSRHVQGSHSSSDRQLGITYYYNSKPIGLGPILVSMFNVLMMLVRHVNEFVLALVCQVPPFASGAIFEDRKSRCTCFNLGDICRALILQALERRIEVEDQASRGIINKDVSERG</sequence>
<dbReference type="AlphaFoldDB" id="A0A1C3YD76"/>
<protein>
    <submittedName>
        <fullName evidence="1">Uncharacterized protein</fullName>
    </submittedName>
</protein>
<evidence type="ECO:0000313" key="1">
    <source>
        <dbReference type="EMBL" id="SCB62254.1"/>
    </source>
</evidence>
<organism evidence="1 2">
    <name type="scientific">Rhizobium aethiopicum</name>
    <dbReference type="NCBI Taxonomy" id="1138170"/>
    <lineage>
        <taxon>Bacteria</taxon>
        <taxon>Pseudomonadati</taxon>
        <taxon>Pseudomonadota</taxon>
        <taxon>Alphaproteobacteria</taxon>
        <taxon>Hyphomicrobiales</taxon>
        <taxon>Rhizobiaceae</taxon>
        <taxon>Rhizobium/Agrobacterium group</taxon>
        <taxon>Rhizobium</taxon>
    </lineage>
</organism>
<gene>
    <name evidence="1" type="ORF">GA0061105_13918</name>
</gene>
<dbReference type="EMBL" id="FMAJ01000039">
    <property type="protein sequence ID" value="SCB62254.1"/>
    <property type="molecule type" value="Genomic_DNA"/>
</dbReference>